<feature type="region of interest" description="Disordered" evidence="15">
    <location>
        <begin position="3587"/>
        <end position="3607"/>
    </location>
</feature>
<name>E4WVY1_OIKDI</name>
<evidence type="ECO:0000256" key="6">
    <source>
        <dbReference type="ARBA" id="ARBA00022553"/>
    </source>
</evidence>
<dbReference type="InterPro" id="IPR015940">
    <property type="entry name" value="UBA"/>
</dbReference>
<dbReference type="FunCoup" id="E4WVY1">
    <property type="interactions" value="485"/>
</dbReference>
<dbReference type="SMART" id="SM00119">
    <property type="entry name" value="HECTc"/>
    <property type="match status" value="1"/>
</dbReference>
<dbReference type="Gene3D" id="3.30.2410.10">
    <property type="entry name" value="Hect, E3 ligase catalytic domain"/>
    <property type="match status" value="1"/>
</dbReference>
<feature type="compositionally biased region" description="Basic and acidic residues" evidence="15">
    <location>
        <begin position="1720"/>
        <end position="1731"/>
    </location>
</feature>
<feature type="compositionally biased region" description="Basic and acidic residues" evidence="15">
    <location>
        <begin position="2994"/>
        <end position="3009"/>
    </location>
</feature>
<feature type="region of interest" description="Disordered" evidence="15">
    <location>
        <begin position="2400"/>
        <end position="2421"/>
    </location>
</feature>
<feature type="active site" description="Glycyl thioester intermediate" evidence="14">
    <location>
        <position position="4588"/>
    </location>
</feature>
<feature type="compositionally biased region" description="Basic and acidic residues" evidence="15">
    <location>
        <begin position="2400"/>
        <end position="2417"/>
    </location>
</feature>
<dbReference type="GO" id="GO:0006511">
    <property type="term" value="P:ubiquitin-dependent protein catabolic process"/>
    <property type="evidence" value="ECO:0007669"/>
    <property type="project" value="TreeGrafter"/>
</dbReference>
<dbReference type="Pfam" id="PF00632">
    <property type="entry name" value="HECT"/>
    <property type="match status" value="1"/>
</dbReference>
<keyword evidence="8" id="KW-0227">DNA damage</keyword>
<dbReference type="Pfam" id="PF14377">
    <property type="entry name" value="UBM"/>
    <property type="match status" value="3"/>
</dbReference>
<dbReference type="PROSITE" id="PS50030">
    <property type="entry name" value="UBA"/>
    <property type="match status" value="1"/>
</dbReference>
<dbReference type="InterPro" id="IPR009060">
    <property type="entry name" value="UBA-like_sf"/>
</dbReference>
<dbReference type="InParanoid" id="E4WVY1"/>
<dbReference type="InterPro" id="IPR004170">
    <property type="entry name" value="WWE_dom"/>
</dbReference>
<dbReference type="GO" id="GO:0006281">
    <property type="term" value="P:DNA repair"/>
    <property type="evidence" value="ECO:0007669"/>
    <property type="project" value="UniProtKB-KW"/>
</dbReference>
<dbReference type="InterPro" id="IPR003903">
    <property type="entry name" value="UIM_dom"/>
</dbReference>
<dbReference type="PROSITE" id="PS50237">
    <property type="entry name" value="HECT"/>
    <property type="match status" value="1"/>
</dbReference>
<dbReference type="InterPro" id="IPR050409">
    <property type="entry name" value="E3_ubiq-protein_ligase"/>
</dbReference>
<comment type="pathway">
    <text evidence="3">Protein modification; protein ubiquitination.</text>
</comment>
<feature type="region of interest" description="Disordered" evidence="15">
    <location>
        <begin position="2976"/>
        <end position="3031"/>
    </location>
</feature>
<feature type="compositionally biased region" description="Polar residues" evidence="15">
    <location>
        <begin position="3141"/>
        <end position="3154"/>
    </location>
</feature>
<dbReference type="InterPro" id="IPR000569">
    <property type="entry name" value="HECT_dom"/>
</dbReference>
<keyword evidence="9 14" id="KW-0833">Ubl conjugation pathway</keyword>
<feature type="region of interest" description="Disordered" evidence="15">
    <location>
        <begin position="3103"/>
        <end position="3154"/>
    </location>
</feature>
<dbReference type="PANTHER" id="PTHR11254:SF67">
    <property type="entry name" value="E3 UBIQUITIN-PROTEIN LIGASE HUWE1"/>
    <property type="match status" value="1"/>
</dbReference>
<feature type="region of interest" description="Disordered" evidence="15">
    <location>
        <begin position="218"/>
        <end position="315"/>
    </location>
</feature>
<feature type="compositionally biased region" description="Basic residues" evidence="15">
    <location>
        <begin position="245"/>
        <end position="255"/>
    </location>
</feature>
<dbReference type="FunFam" id="3.30.2410.10:FF:000004">
    <property type="entry name" value="E3 ubiquitin-protein ligase HUWE1, variant"/>
    <property type="match status" value="1"/>
</dbReference>
<feature type="region of interest" description="Disordered" evidence="15">
    <location>
        <begin position="1660"/>
        <end position="1731"/>
    </location>
</feature>
<dbReference type="Pfam" id="PF06012">
    <property type="entry name" value="DUF908"/>
    <property type="match status" value="1"/>
</dbReference>
<evidence type="ECO:0000259" key="16">
    <source>
        <dbReference type="PROSITE" id="PS50030"/>
    </source>
</evidence>
<comment type="subcellular location">
    <subcellularLocation>
        <location evidence="2">Nucleus</location>
    </subcellularLocation>
</comment>
<feature type="domain" description="UBA" evidence="16">
    <location>
        <begin position="2006"/>
        <end position="2051"/>
    </location>
</feature>
<dbReference type="GO" id="GO:0000209">
    <property type="term" value="P:protein polyubiquitination"/>
    <property type="evidence" value="ECO:0007669"/>
    <property type="project" value="TreeGrafter"/>
</dbReference>
<dbReference type="SMART" id="SM00726">
    <property type="entry name" value="UIM"/>
    <property type="match status" value="1"/>
</dbReference>
<keyword evidence="6" id="KW-0597">Phosphoprotein</keyword>
<evidence type="ECO:0000256" key="14">
    <source>
        <dbReference type="PROSITE-ProRule" id="PRU00104"/>
    </source>
</evidence>
<evidence type="ECO:0000256" key="5">
    <source>
        <dbReference type="ARBA" id="ARBA00022448"/>
    </source>
</evidence>
<dbReference type="SMART" id="SM00165">
    <property type="entry name" value="UBA"/>
    <property type="match status" value="1"/>
</dbReference>
<keyword evidence="7" id="KW-0808">Transferase</keyword>
<dbReference type="InterPro" id="IPR010314">
    <property type="entry name" value="E3_Ub_ligase_DUF913"/>
</dbReference>
<comment type="catalytic activity">
    <reaction evidence="1">
        <text>S-ubiquitinyl-[E2 ubiquitin-conjugating enzyme]-L-cysteine + [acceptor protein]-L-lysine = [E2 ubiquitin-conjugating enzyme]-L-cysteine + N(6)-ubiquitinyl-[acceptor protein]-L-lysine.</text>
        <dbReference type="EC" id="2.3.2.26"/>
    </reaction>
</comment>
<evidence type="ECO:0000256" key="15">
    <source>
        <dbReference type="SAM" id="MobiDB-lite"/>
    </source>
</evidence>
<evidence type="ECO:0000256" key="2">
    <source>
        <dbReference type="ARBA" id="ARBA00004123"/>
    </source>
</evidence>
<gene>
    <name evidence="19" type="ORF">GSOID_T00009040001</name>
</gene>
<feature type="compositionally biased region" description="Basic and acidic residues" evidence="15">
    <location>
        <begin position="3592"/>
        <end position="3607"/>
    </location>
</feature>
<proteinExistence type="inferred from homology"/>
<dbReference type="InterPro" id="IPR025527">
    <property type="entry name" value="HUWE1/Rev1_UBM"/>
</dbReference>
<evidence type="ECO:0000256" key="4">
    <source>
        <dbReference type="ARBA" id="ARBA00012485"/>
    </source>
</evidence>
<feature type="domain" description="HECT" evidence="17">
    <location>
        <begin position="4285"/>
        <end position="4621"/>
    </location>
</feature>
<dbReference type="GO" id="GO:0005737">
    <property type="term" value="C:cytoplasm"/>
    <property type="evidence" value="ECO:0007669"/>
    <property type="project" value="TreeGrafter"/>
</dbReference>
<evidence type="ECO:0000256" key="1">
    <source>
        <dbReference type="ARBA" id="ARBA00000885"/>
    </source>
</evidence>
<dbReference type="Pfam" id="PF02825">
    <property type="entry name" value="WWE"/>
    <property type="match status" value="1"/>
</dbReference>
<evidence type="ECO:0000259" key="18">
    <source>
        <dbReference type="PROSITE" id="PS50918"/>
    </source>
</evidence>
<dbReference type="InterPro" id="IPR016024">
    <property type="entry name" value="ARM-type_fold"/>
</dbReference>
<dbReference type="InterPro" id="IPR037197">
    <property type="entry name" value="WWE_dom_sf"/>
</dbReference>
<evidence type="ECO:0000259" key="17">
    <source>
        <dbReference type="PROSITE" id="PS50237"/>
    </source>
</evidence>
<dbReference type="EC" id="2.3.2.26" evidence="4"/>
<evidence type="ECO:0000313" key="19">
    <source>
        <dbReference type="EMBL" id="CBY21284.1"/>
    </source>
</evidence>
<sequence length="4621" mass="520613">MDRKIARSAVRAVSNLSKAINPSFSELSRQGRSRHVRMLLARFSDSRSESALFDQKSVLTAACTSSKLILRNLAADLPVLGIPFLRSICCCVREAINRKKVREIGCFKNFSKILQKRINSETKPLSEGDELILMAKAIVLTSLTHFYYDDEGVAEMIALEYASSIATLLPETLIDIADSPDAPTDYDHQIAASSDLPTAFNKVDLVAPLWAPQNSVQTMKRLQSSSSSDESFESGLSPSSSPVRRQFKRRKRSHRSYSSSSDDSSSTPGLPARRLSAIEASPDRSRSSSPLSILPTPPPTPNHEQNGASEKERVSNKLTQEEAALTILNRFLMVKPAETIEQLSKPEVIIAIFSYISNGGQLNWIIQKIMESIISKGKFNSLLAADFMTRLSKTIEERYTMDLQEDKKDDLLCNVTAKWIEAFVNCATEHNFMIEAWLEDEEDETKQIAVARTIPFLLTDENFWFHMTDAFDILKRNIDEHSFRSIIAFCTEALKKVPKIPENSDSSIGESDKDERSVTIKLADCSVTVARKILEEVSPMFQAMLRHADSSQFTESTDQIQLPTFESEVVSFVLGISKTKPSDAISVDLFCQQYLIEERVRQKIQSELWHTVESGLLENEQILIHVSENINAEQLLPWPLKVAEQLVDFSNRLFFKRFFFSHSDHVFNIVDYLLSISLKKSHTEPPADCADLIRTLVGLKDDELLETLTNITTWTVGKCELYHWVSVLDKFDEILGKACSTVEGHTWYYRVDEDTKIRDLVLGILNFTALLIEYSCSRHIYNSIDHVISLMCVADLDVTHAVLNLLYTFTKRSTYLTRLNQDTRKRLISQLTYLADSWGGKENGYGLADCCGESDNRQKSATTLHFDFRIEEDHKNEQNQVESKIESIYIQNISKFSAPLGKIMEELLDMYSRLPKNLHMKLYTQLRLAHSFGNSADRLKCVQVRLHAISVLVFMSSSESAMSPVLYPGFVEEIVDLLQLDSTNDKKIIEIKAAALRTITSIVHLDHPPRLVTIIDATGSGEYHGLLPKLIRECIDSMTSKEAVDQTARFPHSLSTALFSFLYHLSSYESGAEALVNSGMVESLLTVIQKIGDQQDQIMFVTRAVRIVDLVTNVEMTSFSGLKGVQIFIDRLEREVASCRIEAPRELEPRKKSADGTMEIDENIQEFNKKGVQCMPQRSALFKSILNFLKKTIQDQTMAESIRHIMESTLPKSLRHIISNCDYYGASLFLVALEVIQFYVFHEPSLLSNMQETGITDVILQALLVKGPPATKEVLQFLPAIFTAMCMNEAGLNEFQSYNPFEKMFKVLINIDYLQAMKKRRSSESGTDTAGTLGSSVDELMRHQNSLRKPAIAAAIDLLHYLVDLGNDPNTIIVKSIASSSKDAPEEATEPATVDQETQSDEEQVTMDEELPQVRTDQSDENPRKKRRTEATDDKKKLPEKVPLLEYIVNVCKFLDSMLSNNNTPDHCKEFISAGGVQVLLKLVSLKSLPLDFPTSQAAQQVASVLRVVFVLSKDRSVLKASIDVVKEWLDKYETYWQEQSSKTCIESPSMMLREYTDSTLDPSTASIEMPIFELTSKIFGFVNLLQNMTNNVQNEARVICVKVWSSEVGMKVLDGFAKLYRNLIWESSCMIEIMEDKMEIEGLGKDDLDRIVITECPNDPKQIASASTSSASSSATTPTDMNGASPTTVLQDEVGSLNIGSPSEQNRPPKRTSPEPQVEEQKNERLLKKDKTMKIRKMIRDVPYQAAQDLGVKLSTLFQLLVKFATAPARTNRRNPTKVPPSTSARIIAAELIKHIMDTVVWKPPIQVSSTKFRLFFGRSATQLLTALLLDECKVPYMLMLQHLDAVDGLRKMEDALYSSIEDAAGVPLETLLEQEALPRGVGEHLSEWLTLIEKLVDTRKYDSKPNDRSYVDMPDTYAPYHVPFHRASFMAHVHKIAFRAIKLLWGKKCLSSFGTKKESSRLLENILTVLRHIIKSEDYIDEALTVEKESGDINAKLENPANRETDSDAQLASNVETLVSMGYSNELAGRALAQTRNNLTEAIEFCLTAPPLEEDDELAMAIRLSLGEPEESPSPAVPQLELHPEDEPPVNLVEPSPPREVTPIDKLKKLNSENIARFAALLACGEFMKTLERKESPYIDPADVLGFSENMTSGCFQMLEDDPKAVYSVSDLLIATMRLSDKSWTQHAITEIVSKIKITAKDVLEKQNCLQKNVEKSSDPNFSKGLLTSLRDSGFDPGQLRKASQDLSTGLLLLTLLFDEAKMNCAKAIDSSNLMDTIVELLTMAKGLIDGAFEEVPKWVSSSLLLADLYQKISLADERQKQLDLIYANQKVTWKYYEEREKRWKSYTDDENNKISKAFEKGESSCRVGGRRKYFICFNRMIQQSDENPNRKPIMRFFEKKKDEKANNESQKDTSEEPILSSMKLTDDQAKHLIECCVTLCTRRNTDSDTIHSSLRIVLRVTKKHAMALYFAEKGGLDMLFQLTHNQGFSGFYSVASLLIRHLLESPVILKACFRKTVSTFASASNAQQTLGVHDRSSSSRQSFREINLMLRQLSPVACRDPDLFIEVVQKQLKINIRNYHGGKDISNVSADTPRDAFLNTKDNEKENMRKCPAAELSNILQILIDKLGHFSDIADKDMEDEPPKPTPLLSQSLLLRILAEIVGSYPACASALCKLKISGSESNLMEFIIDRLLLQKGETTPDNLCLNLLACFAACDHAKVKNLFIAELKNGLARIVKQPESSQKHHHLRAIVELVLVAIKRNSPPQKEDSLRSVVRSLPDKDINSLSITMVKRGVAQDLARTIHTLDLSSPHLSLTLNIIFRALETLSKVTGIAINIKSDANAKKSKSGAASTSASARSESPEMRLPSVQAARDLEQRFPELMAAEREMRQQANEALMGIIAAEEQIQESRRRRQILIDAMPPPANPDRILEQDTDQGSNMEYEDEQSQEESIVAETDTEDLPELQDLYQADGHGQNYTENDFLLPEGVGMDERPTDEIEEDMNRSDDEEEDDDDEESIEFPLPGEAGHYEGEAYEILDPFNHRDMIPGIVPMDLMPRRGIERLMARDNLENFTDTFAQPWGRGREHVPFSRSFLRRRELRTRGASSTSNAQPPPADNSSRNLLQPLNPTHPLLSRVGTGNNSSSAPRTNSSAVRDYVLQYSGRNWESYQSYPYYFHRHRLRPHNMYNSPASFFGRDLTRTAQNPNAFSSTQMNMGDLLPDHTCIVRTSRYSQDERLNDTEVIFPSAFYRWAEAATVLDGESIHNVVLIVRNDIMPVLEERCKKDLEEAEKARKAKEEEQAAKTERRENSAETEEGTSEAKSKDEPTTEPPSTSTGPNPNASFAEILNSTTDLANLDTSAGDIPQEFTEAIQAASQEAAASQNDVGLTASAAEIISASQPVDIAPTSAVVPPTRTINPWQEMDPAILNELPEEVRREVYASVLDNVRRETTTAVDSTTLDPIDDEFLNALPANIRREVTAAHERVTSDLSERAARVGVQAAAAQSATGTGNSGDGNIEDWIRTLPQDLRRTILTDMAEENVAALPEDLQTEARNLQQRTLRGMNALESYRRRTIRPSNFTGRANYLGRYDNRRGPDSDTRTTEKKTIPHLSPKYMIDAESLSCILAVLFVNDNGIQQRKLHMILKNFAMHGSTCNWLINSLLDIIHRTTNTSSSSQETSYIVPNWLSLKLEASLGVRHSVFQIKNEQLEIHPQAASYICRSVLDSLTYLAKWNSKFFNATSNQSTVPSFWDLLLKLEKNSSSSNFGKKADPQCQLHVSDNEVKVVKNLEQLNKSVFASLLRMLSHPVINESKSLLDKTLSLISIVAIDLPVITGDQGKILKDEISNLVSVLGRVSSEEGTQECTNILLEMSRCHVSFRIQVLDELIAGASTLGKKLEEQLRKLSSELKNRTKSEQDDSKKNELTVPAMQKLTSKNSAQASFLRLLKIIEELRRSDFGASSGTARGLNWRENGQRGGRTRDGRGHSWLYRMRGMQMPGRFQFDETLNDVIHAAISRNRPDTAETIIDVMERQLSGRGGIQDVLLPRFMRDGAASDRASSSRSGAASSQRASTSEAVDMKDAESVKESDKLKKEAASLNDPLADLLNLTELWQILSESLGELDVNKDSQTFMVLQPAVEAFFMVHASSSEKESDKKETKQEMLSHIEKIAPLPETHSDEKEDESSTDQNKFKNMPQNTIKFLQFAEKHKAVLNQILRQSSTPLVDGPFAVLTKHIRLLDFDIKRRYFRKELDKIKENTPRGDTAIHVNRETIFDDSFRELHRKKPEDWKGKLYIVFNNEEGQDAGGLLREWFLVISRQMFNPNYALFAQAANDRVTYRINPYSDVNPTDKLYFNFVGHVVAKAILDNKLLECYFTRAFYKHMLGVTVTYKDMEAEDLELYRSLLFLINNPVADLGYEITFSMDFERFGKTETIDLKENGRNFPVTDENKLEYVHLICQEKMVGSVKNQLRAFLEGFYDIIPRRLISIFDEHELELLISGLPTIDIDDLKANTEYQKYNAGSLQIQWFWRALKSFNQEERAKFLQFVTGTSKVPLRGFANLEGMNGTQKFQIHRDERSTSRLPCAHTCFNQLDLPVYETYEKLRTQMLKAITESSEGFGLA</sequence>
<feature type="compositionally biased region" description="Low complexity" evidence="15">
    <location>
        <begin position="2851"/>
        <end position="2862"/>
    </location>
</feature>
<feature type="compositionally biased region" description="Polar residues" evidence="15">
    <location>
        <begin position="3107"/>
        <end position="3131"/>
    </location>
</feature>
<feature type="region of interest" description="Disordered" evidence="15">
    <location>
        <begin position="3296"/>
        <end position="3346"/>
    </location>
</feature>
<dbReference type="Gene3D" id="1.10.8.10">
    <property type="entry name" value="DNA helicase RuvA subunit, C-terminal domain"/>
    <property type="match status" value="1"/>
</dbReference>
<dbReference type="InterPro" id="IPR035983">
    <property type="entry name" value="Hect_E3_ubiquitin_ligase"/>
</dbReference>
<dbReference type="GO" id="GO:0061630">
    <property type="term" value="F:ubiquitin protein ligase activity"/>
    <property type="evidence" value="ECO:0007669"/>
    <property type="project" value="UniProtKB-EC"/>
</dbReference>
<dbReference type="SUPFAM" id="SSF46934">
    <property type="entry name" value="UBA-like"/>
    <property type="match status" value="1"/>
</dbReference>
<feature type="compositionally biased region" description="Basic and acidic residues" evidence="15">
    <location>
        <begin position="1417"/>
        <end position="1436"/>
    </location>
</feature>
<dbReference type="Pfam" id="PF06025">
    <property type="entry name" value="DUF913"/>
    <property type="match status" value="1"/>
</dbReference>
<feature type="compositionally biased region" description="Low complexity" evidence="15">
    <location>
        <begin position="3333"/>
        <end position="3343"/>
    </location>
</feature>
<dbReference type="CDD" id="cd14270">
    <property type="entry name" value="UBA"/>
    <property type="match status" value="1"/>
</dbReference>
<evidence type="ECO:0000256" key="12">
    <source>
        <dbReference type="ARBA" id="ARBA00023242"/>
    </source>
</evidence>
<feature type="compositionally biased region" description="Low complexity" evidence="15">
    <location>
        <begin position="1665"/>
        <end position="1678"/>
    </location>
</feature>
<evidence type="ECO:0000256" key="10">
    <source>
        <dbReference type="ARBA" id="ARBA00022816"/>
    </source>
</evidence>
<reference evidence="19" key="1">
    <citation type="journal article" date="2010" name="Science">
        <title>Plasticity of animal genome architecture unmasked by rapid evolution of a pelagic tunicate.</title>
        <authorList>
            <person name="Denoeud F."/>
            <person name="Henriet S."/>
            <person name="Mungpakdee S."/>
            <person name="Aury J.M."/>
            <person name="Da Silva C."/>
            <person name="Brinkmann H."/>
            <person name="Mikhaleva J."/>
            <person name="Olsen L.C."/>
            <person name="Jubin C."/>
            <person name="Canestro C."/>
            <person name="Bouquet J.M."/>
            <person name="Danks G."/>
            <person name="Poulain J."/>
            <person name="Campsteijn C."/>
            <person name="Adamski M."/>
            <person name="Cross I."/>
            <person name="Yadetie F."/>
            <person name="Muffato M."/>
            <person name="Louis A."/>
            <person name="Butcher S."/>
            <person name="Tsagkogeorga G."/>
            <person name="Konrad A."/>
            <person name="Singh S."/>
            <person name="Jensen M.F."/>
            <person name="Cong E.H."/>
            <person name="Eikeseth-Otteraa H."/>
            <person name="Noel B."/>
            <person name="Anthouard V."/>
            <person name="Porcel B.M."/>
            <person name="Kachouri-Lafond R."/>
            <person name="Nishino A."/>
            <person name="Ugolini M."/>
            <person name="Chourrout P."/>
            <person name="Nishida H."/>
            <person name="Aasland R."/>
            <person name="Huzurbazar S."/>
            <person name="Westhof E."/>
            <person name="Delsuc F."/>
            <person name="Lehrach H."/>
            <person name="Reinhardt R."/>
            <person name="Weissenbach J."/>
            <person name="Roy S.W."/>
            <person name="Artiguenave F."/>
            <person name="Postlethwait J.H."/>
            <person name="Manak J.R."/>
            <person name="Thompson E.M."/>
            <person name="Jaillon O."/>
            <person name="Du Pasquier L."/>
            <person name="Boudinot P."/>
            <person name="Liberles D.A."/>
            <person name="Volff J.N."/>
            <person name="Philippe H."/>
            <person name="Lenhard B."/>
            <person name="Roest Crollius H."/>
            <person name="Wincker P."/>
            <person name="Chourrout D."/>
        </authorList>
    </citation>
    <scope>NUCLEOTIDE SEQUENCE [LARGE SCALE GENOMIC DNA]</scope>
</reference>
<dbReference type="GO" id="GO:0051028">
    <property type="term" value="P:mRNA transport"/>
    <property type="evidence" value="ECO:0007669"/>
    <property type="project" value="UniProtKB-KW"/>
</dbReference>
<feature type="compositionally biased region" description="Polar residues" evidence="15">
    <location>
        <begin position="1679"/>
        <end position="1691"/>
    </location>
</feature>
<evidence type="ECO:0000256" key="13">
    <source>
        <dbReference type="ARBA" id="ARBA00034494"/>
    </source>
</evidence>
<dbReference type="SUPFAM" id="SSF48371">
    <property type="entry name" value="ARM repeat"/>
    <property type="match status" value="1"/>
</dbReference>
<evidence type="ECO:0000313" key="20">
    <source>
        <dbReference type="Proteomes" id="UP000001307"/>
    </source>
</evidence>
<dbReference type="PROSITE" id="PS50918">
    <property type="entry name" value="WWE"/>
    <property type="match status" value="1"/>
</dbReference>
<dbReference type="GO" id="GO:0005634">
    <property type="term" value="C:nucleus"/>
    <property type="evidence" value="ECO:0007669"/>
    <property type="project" value="UniProtKB-SubCell"/>
</dbReference>
<feature type="region of interest" description="Disordered" evidence="15">
    <location>
        <begin position="4055"/>
        <end position="4090"/>
    </location>
</feature>
<feature type="compositionally biased region" description="Low complexity" evidence="15">
    <location>
        <begin position="256"/>
        <end position="266"/>
    </location>
</feature>
<dbReference type="Gene3D" id="3.30.2160.10">
    <property type="entry name" value="Hect, E3 ligase catalytic domain"/>
    <property type="match status" value="1"/>
</dbReference>
<dbReference type="UniPathway" id="UPA00143"/>
<dbReference type="PROSITE" id="PS50330">
    <property type="entry name" value="UIM"/>
    <property type="match status" value="1"/>
</dbReference>
<keyword evidence="11" id="KW-0234">DNA repair</keyword>
<feature type="region of interest" description="Disordered" evidence="15">
    <location>
        <begin position="4169"/>
        <end position="4193"/>
    </location>
</feature>
<dbReference type="OrthoDB" id="8068875at2759"/>
<dbReference type="PANTHER" id="PTHR11254">
    <property type="entry name" value="HECT DOMAIN UBIQUITIN-PROTEIN LIGASE"/>
    <property type="match status" value="1"/>
</dbReference>
<feature type="domain" description="WWE" evidence="18">
    <location>
        <begin position="2320"/>
        <end position="2398"/>
    </location>
</feature>
<feature type="region of interest" description="Disordered" evidence="15">
    <location>
        <begin position="1378"/>
        <end position="1436"/>
    </location>
</feature>
<feature type="compositionally biased region" description="Acidic residues" evidence="15">
    <location>
        <begin position="1398"/>
        <end position="1411"/>
    </location>
</feature>
<feature type="region of interest" description="Disordered" evidence="15">
    <location>
        <begin position="2844"/>
        <end position="2870"/>
    </location>
</feature>
<dbReference type="Gene3D" id="3.30.720.50">
    <property type="match status" value="1"/>
</dbReference>
<dbReference type="Pfam" id="PF00627">
    <property type="entry name" value="UBA"/>
    <property type="match status" value="1"/>
</dbReference>
<feature type="compositionally biased region" description="Low complexity" evidence="15">
    <location>
        <begin position="4056"/>
        <end position="4073"/>
    </location>
</feature>
<dbReference type="Proteomes" id="UP000001307">
    <property type="component" value="Unassembled WGS sequence"/>
</dbReference>
<feature type="compositionally biased region" description="Acidic residues" evidence="15">
    <location>
        <begin position="3010"/>
        <end position="3022"/>
    </location>
</feature>
<dbReference type="FunFam" id="3.90.1750.10:FF:000003">
    <property type="entry name" value="E3 ubiquitin-protein ligase UPL1"/>
    <property type="match status" value="1"/>
</dbReference>
<keyword evidence="10" id="KW-0509">mRNA transport</keyword>
<dbReference type="SUPFAM" id="SSF56204">
    <property type="entry name" value="Hect, E3 ligase catalytic domain"/>
    <property type="match status" value="1"/>
</dbReference>
<dbReference type="FunFam" id="3.30.2160.10:FF:000001">
    <property type="entry name" value="E3 ubiquitin-protein ligase NEDD4-like"/>
    <property type="match status" value="1"/>
</dbReference>
<organism evidence="19">
    <name type="scientific">Oikopleura dioica</name>
    <name type="common">Tunicate</name>
    <dbReference type="NCBI Taxonomy" id="34765"/>
    <lineage>
        <taxon>Eukaryota</taxon>
        <taxon>Metazoa</taxon>
        <taxon>Chordata</taxon>
        <taxon>Tunicata</taxon>
        <taxon>Appendicularia</taxon>
        <taxon>Copelata</taxon>
        <taxon>Oikopleuridae</taxon>
        <taxon>Oikopleura</taxon>
    </lineage>
</organism>
<feature type="region of interest" description="Disordered" evidence="15">
    <location>
        <begin position="2923"/>
        <end position="2953"/>
    </location>
</feature>
<dbReference type="EMBL" id="FN653017">
    <property type="protein sequence ID" value="CBY21284.1"/>
    <property type="molecule type" value="Genomic_DNA"/>
</dbReference>
<evidence type="ECO:0000256" key="9">
    <source>
        <dbReference type="ARBA" id="ARBA00022786"/>
    </source>
</evidence>
<keyword evidence="20" id="KW-1185">Reference proteome</keyword>
<comment type="similarity">
    <text evidence="13">Belongs to the UPL family. TOM1/PTR1 subfamily.</text>
</comment>
<dbReference type="InterPro" id="IPR010309">
    <property type="entry name" value="E3_Ub_ligase_DUF908"/>
</dbReference>
<feature type="compositionally biased region" description="Basic and acidic residues" evidence="15">
    <location>
        <begin position="4078"/>
        <end position="4090"/>
    </location>
</feature>
<keyword evidence="5" id="KW-0813">Transport</keyword>
<accession>E4WVY1</accession>
<feature type="compositionally biased region" description="Low complexity" evidence="15">
    <location>
        <begin position="224"/>
        <end position="241"/>
    </location>
</feature>
<keyword evidence="12" id="KW-0539">Nucleus</keyword>
<dbReference type="Gene3D" id="3.90.1750.10">
    <property type="entry name" value="Hect, E3 ligase catalytic domains"/>
    <property type="match status" value="1"/>
</dbReference>
<dbReference type="SUPFAM" id="SSF117839">
    <property type="entry name" value="WWE domain"/>
    <property type="match status" value="1"/>
</dbReference>
<evidence type="ECO:0000256" key="7">
    <source>
        <dbReference type="ARBA" id="ARBA00022679"/>
    </source>
</evidence>
<dbReference type="CDD" id="cd00078">
    <property type="entry name" value="HECTc"/>
    <property type="match status" value="1"/>
</dbReference>
<evidence type="ECO:0000256" key="8">
    <source>
        <dbReference type="ARBA" id="ARBA00022763"/>
    </source>
</evidence>
<protein>
    <recommendedName>
        <fullName evidence="4">HECT-type E3 ubiquitin transferase</fullName>
        <ecNumber evidence="4">2.3.2.26</ecNumber>
    </recommendedName>
</protein>
<evidence type="ECO:0000256" key="11">
    <source>
        <dbReference type="ARBA" id="ARBA00023204"/>
    </source>
</evidence>
<feature type="compositionally biased region" description="Basic and acidic residues" evidence="15">
    <location>
        <begin position="3296"/>
        <end position="3313"/>
    </location>
</feature>
<evidence type="ECO:0000256" key="3">
    <source>
        <dbReference type="ARBA" id="ARBA00004906"/>
    </source>
</evidence>